<evidence type="ECO:0000313" key="6">
    <source>
        <dbReference type="EMBL" id="CUG88155.1"/>
    </source>
</evidence>
<dbReference type="InterPro" id="IPR025799">
    <property type="entry name" value="Arg_MeTrfase"/>
</dbReference>
<evidence type="ECO:0000256" key="2">
    <source>
        <dbReference type="ARBA" id="ARBA00022679"/>
    </source>
</evidence>
<organism evidence="6 7">
    <name type="scientific">Bodo saltans</name>
    <name type="common">Flagellated protozoan</name>
    <dbReference type="NCBI Taxonomy" id="75058"/>
    <lineage>
        <taxon>Eukaryota</taxon>
        <taxon>Discoba</taxon>
        <taxon>Euglenozoa</taxon>
        <taxon>Kinetoplastea</taxon>
        <taxon>Metakinetoplastina</taxon>
        <taxon>Eubodonida</taxon>
        <taxon>Bodonidae</taxon>
        <taxon>Bodo</taxon>
    </lineage>
</organism>
<dbReference type="PANTHER" id="PTHR11006">
    <property type="entry name" value="PROTEIN ARGININE N-METHYLTRANSFERASE"/>
    <property type="match status" value="1"/>
</dbReference>
<keyword evidence="1 6" id="KW-0489">Methyltransferase</keyword>
<dbReference type="InterPro" id="IPR029063">
    <property type="entry name" value="SAM-dependent_MTases_sf"/>
</dbReference>
<dbReference type="SUPFAM" id="SSF53335">
    <property type="entry name" value="S-adenosyl-L-methionine-dependent methyltransferases"/>
    <property type="match status" value="1"/>
</dbReference>
<dbReference type="OMA" id="ARGMAKM"/>
<dbReference type="AlphaFoldDB" id="A0A0S4JDH7"/>
<feature type="domain" description="Protein arginine N-methyltransferase" evidence="5">
    <location>
        <begin position="172"/>
        <end position="321"/>
    </location>
</feature>
<evidence type="ECO:0000256" key="1">
    <source>
        <dbReference type="ARBA" id="ARBA00022603"/>
    </source>
</evidence>
<dbReference type="InterPro" id="IPR055135">
    <property type="entry name" value="PRMT_dom"/>
</dbReference>
<dbReference type="InterPro" id="IPR041698">
    <property type="entry name" value="Methyltransf_25"/>
</dbReference>
<protein>
    <submittedName>
        <fullName evidence="6">Arginine N-methyltransferase, putative</fullName>
    </submittedName>
</protein>
<keyword evidence="3" id="KW-0949">S-adenosyl-L-methionine</keyword>
<sequence length="349" mass="38449">MPPKSANRRVTSGPVIRSESLLATETEKHATSKSLYGDHKARISSNVHAIHDRVRIKAFQSILNSLKGKNVLHLGCGVGILSMMAARAMAKHVVAVDSSAIVEAVTIVAQQNNLQNITFLRGSVKELKLPIEKFDVVICEWMGSFLTNEKTIEDLIYCRDNLLSEGGVICPDRSSMHVVGITDYNYYFDSVEYWDNVYGFNMTPMKKLVLEEASACHIPKHCIVTNSCLVHSVNIRELDINNRGYTAPYTIQASKKATLHFLTFYIDCTFNNPVDPGANFVIGFNPGRHNTWTEVSVMLAEAIPVNAGDVVKGSISVEVTEKATYITVSADCDSAAGKTLTSGKYIYSF</sequence>
<accession>A0A0S4JDH7</accession>
<gene>
    <name evidence="6" type="ORF">BSAL_13970</name>
</gene>
<dbReference type="Pfam" id="PF13649">
    <property type="entry name" value="Methyltransf_25"/>
    <property type="match status" value="1"/>
</dbReference>
<name>A0A0S4JDH7_BODSA</name>
<dbReference type="GO" id="GO:0005634">
    <property type="term" value="C:nucleus"/>
    <property type="evidence" value="ECO:0007669"/>
    <property type="project" value="TreeGrafter"/>
</dbReference>
<evidence type="ECO:0000313" key="7">
    <source>
        <dbReference type="Proteomes" id="UP000051952"/>
    </source>
</evidence>
<dbReference type="Proteomes" id="UP000051952">
    <property type="component" value="Unassembled WGS sequence"/>
</dbReference>
<dbReference type="GO" id="GO:0016274">
    <property type="term" value="F:protein-arginine N-methyltransferase activity"/>
    <property type="evidence" value="ECO:0007669"/>
    <property type="project" value="InterPro"/>
</dbReference>
<evidence type="ECO:0000259" key="4">
    <source>
        <dbReference type="Pfam" id="PF13649"/>
    </source>
</evidence>
<dbReference type="PANTHER" id="PTHR11006:SF118">
    <property type="entry name" value="N-METHYLTRANSFERASE, PUTATIVE-RELATED"/>
    <property type="match status" value="1"/>
</dbReference>
<dbReference type="GO" id="GO:0042054">
    <property type="term" value="F:histone methyltransferase activity"/>
    <property type="evidence" value="ECO:0007669"/>
    <property type="project" value="TreeGrafter"/>
</dbReference>
<dbReference type="CDD" id="cd02440">
    <property type="entry name" value="AdoMet_MTases"/>
    <property type="match status" value="1"/>
</dbReference>
<evidence type="ECO:0000256" key="3">
    <source>
        <dbReference type="ARBA" id="ARBA00022691"/>
    </source>
</evidence>
<dbReference type="GO" id="GO:0032259">
    <property type="term" value="P:methylation"/>
    <property type="evidence" value="ECO:0007669"/>
    <property type="project" value="UniProtKB-KW"/>
</dbReference>
<dbReference type="Gene3D" id="2.70.160.11">
    <property type="entry name" value="Hnrnp arginine n-methyltransferase1"/>
    <property type="match status" value="1"/>
</dbReference>
<keyword evidence="7" id="KW-1185">Reference proteome</keyword>
<dbReference type="Gene3D" id="3.40.50.150">
    <property type="entry name" value="Vaccinia Virus protein VP39"/>
    <property type="match status" value="1"/>
</dbReference>
<dbReference type="EMBL" id="CYKH01001619">
    <property type="protein sequence ID" value="CUG88155.1"/>
    <property type="molecule type" value="Genomic_DNA"/>
</dbReference>
<dbReference type="Pfam" id="PF22528">
    <property type="entry name" value="PRMT_C"/>
    <property type="match status" value="1"/>
</dbReference>
<feature type="domain" description="Methyltransferase" evidence="4">
    <location>
        <begin position="71"/>
        <end position="166"/>
    </location>
</feature>
<reference evidence="7" key="1">
    <citation type="submission" date="2015-09" db="EMBL/GenBank/DDBJ databases">
        <authorList>
            <consortium name="Pathogen Informatics"/>
        </authorList>
    </citation>
    <scope>NUCLEOTIDE SEQUENCE [LARGE SCALE GENOMIC DNA]</scope>
    <source>
        <strain evidence="7">Lake Konstanz</strain>
    </source>
</reference>
<dbReference type="VEuPathDB" id="TriTrypDB:BSAL_13970"/>
<dbReference type="OrthoDB" id="7848332at2759"/>
<proteinExistence type="predicted"/>
<evidence type="ECO:0000259" key="5">
    <source>
        <dbReference type="Pfam" id="PF22528"/>
    </source>
</evidence>
<keyword evidence="2 6" id="KW-0808">Transferase</keyword>